<dbReference type="EMBL" id="JAAGWK010000037">
    <property type="protein sequence ID" value="NEL56543.1"/>
    <property type="molecule type" value="Genomic_DNA"/>
</dbReference>
<name>A0A7K3WLZ0_9ACTN</name>
<dbReference type="NCBIfam" id="TIGR00254">
    <property type="entry name" value="GGDEF"/>
    <property type="match status" value="1"/>
</dbReference>
<feature type="transmembrane region" description="Helical" evidence="1">
    <location>
        <begin position="171"/>
        <end position="194"/>
    </location>
</feature>
<dbReference type="PANTHER" id="PTHR45138:SF9">
    <property type="entry name" value="DIGUANYLATE CYCLASE DGCM-RELATED"/>
    <property type="match status" value="1"/>
</dbReference>
<dbReference type="InterPro" id="IPR043128">
    <property type="entry name" value="Rev_trsase/Diguanyl_cyclase"/>
</dbReference>
<feature type="transmembrane region" description="Helical" evidence="1">
    <location>
        <begin position="67"/>
        <end position="87"/>
    </location>
</feature>
<dbReference type="PANTHER" id="PTHR45138">
    <property type="entry name" value="REGULATORY COMPONENTS OF SENSORY TRANSDUCTION SYSTEM"/>
    <property type="match status" value="1"/>
</dbReference>
<proteinExistence type="predicted"/>
<gene>
    <name evidence="3" type="ORF">G1H19_21480</name>
</gene>
<sequence>MEPRHAAAGAVEPARTPAALLFARGVPGDRRPGPPPTHPAWGVAVFAVVGVGLFNIALLLQSLTGELTPTVGMMVLSSVVGGGYFVVLARTRSDSWRPWMTHAGVLTGNAFMTGLVLFATSELLAVLYSSLFTWPIVFAGLYFPTRSVVLHVLLLGASCSTALTAEIGTSGALTALAVTTPVYAGITVICTSLAQLLRTQAGRDELTGLLNRRGLEEAADRSSEHAARSGSGWSVVAIDLDGFKQVNDRHGHQAGDDLLVEVARGWTGELRRHDVLARTGGDEFVVLLPGGLEEAVRTVARLRERTPPEVGVSAGVAPWSVPLGLDAALRQADAALYSVKRTGRGRTALAGSADSYLDPA</sequence>
<dbReference type="AlphaFoldDB" id="A0A7K3WLZ0"/>
<organism evidence="3 4">
    <name type="scientific">Goekera deserti</name>
    <dbReference type="NCBI Taxonomy" id="2497753"/>
    <lineage>
        <taxon>Bacteria</taxon>
        <taxon>Bacillati</taxon>
        <taxon>Actinomycetota</taxon>
        <taxon>Actinomycetes</taxon>
        <taxon>Geodermatophilales</taxon>
        <taxon>Geodermatophilaceae</taxon>
        <taxon>Goekera</taxon>
    </lineage>
</organism>
<comment type="caution">
    <text evidence="3">The sequence shown here is derived from an EMBL/GenBank/DDBJ whole genome shotgun (WGS) entry which is preliminary data.</text>
</comment>
<dbReference type="Gene3D" id="3.30.70.270">
    <property type="match status" value="1"/>
</dbReference>
<protein>
    <submittedName>
        <fullName evidence="3">GGDEF domain-containing protein</fullName>
    </submittedName>
</protein>
<evidence type="ECO:0000259" key="2">
    <source>
        <dbReference type="PROSITE" id="PS50887"/>
    </source>
</evidence>
<dbReference type="InterPro" id="IPR050469">
    <property type="entry name" value="Diguanylate_Cyclase"/>
</dbReference>
<dbReference type="GO" id="GO:0052621">
    <property type="term" value="F:diguanylate cyclase activity"/>
    <property type="evidence" value="ECO:0007669"/>
    <property type="project" value="TreeGrafter"/>
</dbReference>
<evidence type="ECO:0000313" key="3">
    <source>
        <dbReference type="EMBL" id="NEL56543.1"/>
    </source>
</evidence>
<keyword evidence="1" id="KW-0472">Membrane</keyword>
<feature type="transmembrane region" description="Helical" evidence="1">
    <location>
        <begin position="40"/>
        <end position="61"/>
    </location>
</feature>
<reference evidence="3 4" key="1">
    <citation type="submission" date="2020-02" db="EMBL/GenBank/DDBJ databases">
        <title>The whole genome sequence of CPCC 205119.</title>
        <authorList>
            <person name="Jiang Z."/>
        </authorList>
    </citation>
    <scope>NUCLEOTIDE SEQUENCE [LARGE SCALE GENOMIC DNA]</scope>
    <source>
        <strain evidence="3 4">CPCC 205119</strain>
    </source>
</reference>
<keyword evidence="4" id="KW-1185">Reference proteome</keyword>
<feature type="transmembrane region" description="Helical" evidence="1">
    <location>
        <begin position="99"/>
        <end position="119"/>
    </location>
</feature>
<dbReference type="InterPro" id="IPR000160">
    <property type="entry name" value="GGDEF_dom"/>
</dbReference>
<dbReference type="RefSeq" id="WP_152732098.1">
    <property type="nucleotide sequence ID" value="NZ_JAABOZ010000013.1"/>
</dbReference>
<dbReference type="InterPro" id="IPR029787">
    <property type="entry name" value="Nucleotide_cyclase"/>
</dbReference>
<feature type="domain" description="GGDEF" evidence="2">
    <location>
        <begin position="231"/>
        <end position="352"/>
    </location>
</feature>
<dbReference type="SUPFAM" id="SSF55073">
    <property type="entry name" value="Nucleotide cyclase"/>
    <property type="match status" value="1"/>
</dbReference>
<accession>A0A7K3WLZ0</accession>
<evidence type="ECO:0000313" key="4">
    <source>
        <dbReference type="Proteomes" id="UP000470470"/>
    </source>
</evidence>
<dbReference type="CDD" id="cd01949">
    <property type="entry name" value="GGDEF"/>
    <property type="match status" value="1"/>
</dbReference>
<keyword evidence="1" id="KW-0812">Transmembrane</keyword>
<dbReference type="SMART" id="SM00267">
    <property type="entry name" value="GGDEF"/>
    <property type="match status" value="1"/>
</dbReference>
<feature type="transmembrane region" description="Helical" evidence="1">
    <location>
        <begin position="125"/>
        <end position="143"/>
    </location>
</feature>
<dbReference type="Pfam" id="PF00990">
    <property type="entry name" value="GGDEF"/>
    <property type="match status" value="1"/>
</dbReference>
<dbReference type="Proteomes" id="UP000470470">
    <property type="component" value="Unassembled WGS sequence"/>
</dbReference>
<dbReference type="PROSITE" id="PS50887">
    <property type="entry name" value="GGDEF"/>
    <property type="match status" value="1"/>
</dbReference>
<evidence type="ECO:0000256" key="1">
    <source>
        <dbReference type="SAM" id="Phobius"/>
    </source>
</evidence>
<keyword evidence="1" id="KW-1133">Transmembrane helix</keyword>